<protein>
    <recommendedName>
        <fullName evidence="4">Dihydrofolate reductase</fullName>
    </recommendedName>
</protein>
<keyword evidence="2" id="KW-0378">Hydrolase</keyword>
<dbReference type="Pfam" id="PF03571">
    <property type="entry name" value="Peptidase_M49"/>
    <property type="match status" value="1"/>
</dbReference>
<dbReference type="AlphaFoldDB" id="A0A644UQT7"/>
<evidence type="ECO:0000313" key="3">
    <source>
        <dbReference type="EMBL" id="MPL81132.1"/>
    </source>
</evidence>
<dbReference type="PANTHER" id="PTHR23422:SF11">
    <property type="entry name" value="DIPEPTIDYL PEPTIDASE 3"/>
    <property type="match status" value="1"/>
</dbReference>
<evidence type="ECO:0000256" key="2">
    <source>
        <dbReference type="ARBA" id="ARBA00022801"/>
    </source>
</evidence>
<sequence>MKKLIMISALLSCLLVMPEGIKAQNKTKDKEQFKYVIDEFADIKVMRYQVPSWDNLSLKQQEYLYYLSQAANSGRDILWDQNYKYNLTVRRTLENILSSYNGKKQGKEWEDFLVYAKRVFFSNGIHHHYAEDKIMPAFSKNYFSTLLKQSSQKNFPTNKGEKVDAFFARVSDIIFNKNIAPYRKENDKSKDIVASSAVNFYEGVTRKEVEEFYKQKQSPDKERPLSFGLNSKVVKENNQVVEKVYKLDGLYSDAIKEIIYWLEKANTVAENDSQREYTNLLIEYYKTGDLEIWDKYNVKWVSDIESQCDYVNGFIEDYGDPLGMKATWEAVVNFKDLEATKRTELISANAQWFEDNSPVAKQYKKKEVKGVSAKVINAVMLGGDCFPTPPIGINLPNADWIRKEFGSKSVTIANLTSAYDRAALESPKGAIQEFAASEEEIEKAKKFGSIAGDLHTDLHECLGHGSGQLLPNTSAGALADYSSSLEEARADLFALYYMMDPYMIEIGLIPDLAVGEAEYDSYLRNGLLTQYARIEFGKTVTQAHMQARKLISTYTFEQGEQIGAVVKFEKDNKTYFQIKDHNAVRKIFGELLAIIQDIKSTGNYDAGKNLIEKYAVNIDPVLHQEVIDRYKKLNIKPYGGFVNPEITPIADKDGNYIKFEIAYPTDFLKQHLQYGKKYSFLPTMN</sequence>
<keyword evidence="1" id="KW-0479">Metal-binding</keyword>
<dbReference type="GO" id="GO:0016787">
    <property type="term" value="F:hydrolase activity"/>
    <property type="evidence" value="ECO:0007669"/>
    <property type="project" value="UniProtKB-KW"/>
</dbReference>
<dbReference type="InterPro" id="IPR039461">
    <property type="entry name" value="Peptidase_M49"/>
</dbReference>
<gene>
    <name evidence="3" type="ORF">SDC9_27046</name>
</gene>
<dbReference type="PANTHER" id="PTHR23422">
    <property type="entry name" value="DIPEPTIDYL PEPTIDASE III-RELATED"/>
    <property type="match status" value="1"/>
</dbReference>
<dbReference type="Gene3D" id="3.30.540.30">
    <property type="match status" value="2"/>
</dbReference>
<name>A0A644UQT7_9ZZZZ</name>
<evidence type="ECO:0008006" key="4">
    <source>
        <dbReference type="Google" id="ProtNLM"/>
    </source>
</evidence>
<evidence type="ECO:0000256" key="1">
    <source>
        <dbReference type="ARBA" id="ARBA00022723"/>
    </source>
</evidence>
<proteinExistence type="predicted"/>
<comment type="caution">
    <text evidence="3">The sequence shown here is derived from an EMBL/GenBank/DDBJ whole genome shotgun (WGS) entry which is preliminary data.</text>
</comment>
<dbReference type="GO" id="GO:0046872">
    <property type="term" value="F:metal ion binding"/>
    <property type="evidence" value="ECO:0007669"/>
    <property type="project" value="UniProtKB-KW"/>
</dbReference>
<dbReference type="EMBL" id="VSSQ01000145">
    <property type="protein sequence ID" value="MPL81132.1"/>
    <property type="molecule type" value="Genomic_DNA"/>
</dbReference>
<accession>A0A644UQT7</accession>
<reference evidence="3" key="1">
    <citation type="submission" date="2019-08" db="EMBL/GenBank/DDBJ databases">
        <authorList>
            <person name="Kucharzyk K."/>
            <person name="Murdoch R.W."/>
            <person name="Higgins S."/>
            <person name="Loffler F."/>
        </authorList>
    </citation>
    <scope>NUCLEOTIDE SEQUENCE</scope>
</reference>
<organism evidence="3">
    <name type="scientific">bioreactor metagenome</name>
    <dbReference type="NCBI Taxonomy" id="1076179"/>
    <lineage>
        <taxon>unclassified sequences</taxon>
        <taxon>metagenomes</taxon>
        <taxon>ecological metagenomes</taxon>
    </lineage>
</organism>